<feature type="region of interest" description="Disordered" evidence="1">
    <location>
        <begin position="204"/>
        <end position="246"/>
    </location>
</feature>
<keyword evidence="2" id="KW-0812">Transmembrane</keyword>
<accession>A0A6A5NKK6</accession>
<gene>
    <name evidence="4" type="ORF">Lalb_Chr14g0362171</name>
</gene>
<keyword evidence="5" id="KW-1185">Reference proteome</keyword>
<feature type="domain" description="Lunapark zinc ribbon" evidence="3">
    <location>
        <begin position="252"/>
        <end position="302"/>
    </location>
</feature>
<proteinExistence type="predicted"/>
<evidence type="ECO:0000256" key="1">
    <source>
        <dbReference type="SAM" id="MobiDB-lite"/>
    </source>
</evidence>
<dbReference type="Pfam" id="PF10058">
    <property type="entry name" value="Zn_ribbon_10"/>
    <property type="match status" value="1"/>
</dbReference>
<dbReference type="InterPro" id="IPR040115">
    <property type="entry name" value="Lnp"/>
</dbReference>
<evidence type="ECO:0000259" key="3">
    <source>
        <dbReference type="Pfam" id="PF10058"/>
    </source>
</evidence>
<evidence type="ECO:0000256" key="2">
    <source>
        <dbReference type="SAM" id="Phobius"/>
    </source>
</evidence>
<evidence type="ECO:0000313" key="5">
    <source>
        <dbReference type="Proteomes" id="UP000447434"/>
    </source>
</evidence>
<feature type="compositionally biased region" description="Polar residues" evidence="1">
    <location>
        <begin position="222"/>
        <end position="232"/>
    </location>
</feature>
<sequence>MKFPFITLLLSQSHEYDKVVSLEEEEEENMWIVSTIWKLIFKSKNDDLEKRLHYISKQETLIMDRINLRFLYRRKTSHQLILFSLLFQVIAVGYGIMSSRTMDMNWKMKAIRVLPMFLLPALSTASYSTFLTFIRMCDSRDQKILERLRAERKAKIDELKEKTNYYTTQQLIQRYDTDPSAKAAAASVLASKLGADSGLKVYVDDESKPGAPTSKITRNRSDQQLVGSGVNDQTQTSEHHQSQSITKNNGGWIARVAALLVGEDPSQSYALICGNCHMHNGLAQKEDFTFMSYYCQHCHALNKPKQLGEYSICGLNSPNTDIGEVPKKATASEVESIIKSNSPINDNPEIQELSQRANLVEKAS</sequence>
<dbReference type="GO" id="GO:0071782">
    <property type="term" value="C:endoplasmic reticulum tubular network"/>
    <property type="evidence" value="ECO:0007669"/>
    <property type="project" value="TreeGrafter"/>
</dbReference>
<feature type="region of interest" description="Disordered" evidence="1">
    <location>
        <begin position="339"/>
        <end position="364"/>
    </location>
</feature>
<dbReference type="EMBL" id="WOCE01000014">
    <property type="protein sequence ID" value="KAE9599432.1"/>
    <property type="molecule type" value="Genomic_DNA"/>
</dbReference>
<name>A0A6A5NKK6_LUPAL</name>
<dbReference type="GO" id="GO:0071786">
    <property type="term" value="P:endoplasmic reticulum tubular network organization"/>
    <property type="evidence" value="ECO:0007669"/>
    <property type="project" value="InterPro"/>
</dbReference>
<evidence type="ECO:0000313" key="4">
    <source>
        <dbReference type="EMBL" id="KAE9599432.1"/>
    </source>
</evidence>
<reference evidence="5" key="1">
    <citation type="journal article" date="2020" name="Nat. Commun.">
        <title>Genome sequence of the cluster root forming white lupin.</title>
        <authorList>
            <person name="Hufnagel B."/>
            <person name="Marques A."/>
            <person name="Soriano A."/>
            <person name="Marques L."/>
            <person name="Divol F."/>
            <person name="Doumas P."/>
            <person name="Sallet E."/>
            <person name="Mancinotti D."/>
            <person name="Carrere S."/>
            <person name="Marande W."/>
            <person name="Arribat S."/>
            <person name="Keller J."/>
            <person name="Huneau C."/>
            <person name="Blein T."/>
            <person name="Aime D."/>
            <person name="Laguerre M."/>
            <person name="Taylor J."/>
            <person name="Schubert V."/>
            <person name="Nelson M."/>
            <person name="Geu-Flores F."/>
            <person name="Crespi M."/>
            <person name="Gallardo-Guerrero K."/>
            <person name="Delaux P.-M."/>
            <person name="Salse J."/>
            <person name="Berges H."/>
            <person name="Guyot R."/>
            <person name="Gouzy J."/>
            <person name="Peret B."/>
        </authorList>
    </citation>
    <scope>NUCLEOTIDE SEQUENCE [LARGE SCALE GENOMIC DNA]</scope>
    <source>
        <strain evidence="5">cv. Amiga</strain>
    </source>
</reference>
<protein>
    <submittedName>
        <fullName evidence="4">Putative Lunapark domain-containing protein</fullName>
    </submittedName>
</protein>
<feature type="transmembrane region" description="Helical" evidence="2">
    <location>
        <begin position="117"/>
        <end position="137"/>
    </location>
</feature>
<dbReference type="PANTHER" id="PTHR22166">
    <property type="entry name" value="ENDOPLASMIC RETICULUM JUNCTION FORMATION PROTEIN LUNAPARK"/>
    <property type="match status" value="1"/>
</dbReference>
<dbReference type="AlphaFoldDB" id="A0A6A5NKK6"/>
<keyword evidence="2" id="KW-0472">Membrane</keyword>
<dbReference type="PANTHER" id="PTHR22166:SF12">
    <property type="entry name" value="ENDOPLASMIC RETICULUM JUNCTION FORMATION PROTEIN LUNAPARK"/>
    <property type="match status" value="1"/>
</dbReference>
<keyword evidence="2" id="KW-1133">Transmembrane helix</keyword>
<dbReference type="Proteomes" id="UP000447434">
    <property type="component" value="Chromosome 14"/>
</dbReference>
<dbReference type="OrthoDB" id="1725934at2759"/>
<dbReference type="InterPro" id="IPR019273">
    <property type="entry name" value="Lunapark_Znf"/>
</dbReference>
<feature type="transmembrane region" description="Helical" evidence="2">
    <location>
        <begin position="80"/>
        <end position="97"/>
    </location>
</feature>
<comment type="caution">
    <text evidence="4">The sequence shown here is derived from an EMBL/GenBank/DDBJ whole genome shotgun (WGS) entry which is preliminary data.</text>
</comment>
<organism evidence="4 5">
    <name type="scientific">Lupinus albus</name>
    <name type="common">White lupine</name>
    <name type="synonym">Lupinus termis</name>
    <dbReference type="NCBI Taxonomy" id="3870"/>
    <lineage>
        <taxon>Eukaryota</taxon>
        <taxon>Viridiplantae</taxon>
        <taxon>Streptophyta</taxon>
        <taxon>Embryophyta</taxon>
        <taxon>Tracheophyta</taxon>
        <taxon>Spermatophyta</taxon>
        <taxon>Magnoliopsida</taxon>
        <taxon>eudicotyledons</taxon>
        <taxon>Gunneridae</taxon>
        <taxon>Pentapetalae</taxon>
        <taxon>rosids</taxon>
        <taxon>fabids</taxon>
        <taxon>Fabales</taxon>
        <taxon>Fabaceae</taxon>
        <taxon>Papilionoideae</taxon>
        <taxon>50 kb inversion clade</taxon>
        <taxon>genistoids sensu lato</taxon>
        <taxon>core genistoids</taxon>
        <taxon>Genisteae</taxon>
        <taxon>Lupinus</taxon>
    </lineage>
</organism>